<protein>
    <submittedName>
        <fullName evidence="1">Uncharacterized protein</fullName>
    </submittedName>
</protein>
<proteinExistence type="predicted"/>
<accession>D4ZHI1</accession>
<gene>
    <name evidence="1" type="ordered locus">SVI_1159</name>
</gene>
<evidence type="ECO:0000313" key="2">
    <source>
        <dbReference type="Proteomes" id="UP000002350"/>
    </source>
</evidence>
<reference evidence="2" key="1">
    <citation type="journal article" date="2010" name="Mol. Biosyst.">
        <title>Complete genome sequence and comparative analysis of Shewanella violacea, a psychrophilic and piezophilic bacterium from deep sea floor sediments.</title>
        <authorList>
            <person name="Aono E."/>
            <person name="Baba T."/>
            <person name="Ara T."/>
            <person name="Nishi T."/>
            <person name="Nakamichi T."/>
            <person name="Inamoto E."/>
            <person name="Toyonaga H."/>
            <person name="Hasegawa M."/>
            <person name="Takai Y."/>
            <person name="Okumura Y."/>
            <person name="Baba M."/>
            <person name="Tomita M."/>
            <person name="Kato C."/>
            <person name="Oshima T."/>
            <person name="Nakasone K."/>
            <person name="Mori H."/>
        </authorList>
    </citation>
    <scope>NUCLEOTIDE SEQUENCE [LARGE SCALE GENOMIC DNA]</scope>
    <source>
        <strain evidence="2">JCM 10179 / CIP 106290 / LMG 19151 / DSS12</strain>
    </source>
</reference>
<organism evidence="1 2">
    <name type="scientific">Shewanella violacea (strain JCM 10179 / CIP 106290 / LMG 19151 / DSS12)</name>
    <dbReference type="NCBI Taxonomy" id="637905"/>
    <lineage>
        <taxon>Bacteria</taxon>
        <taxon>Pseudomonadati</taxon>
        <taxon>Pseudomonadota</taxon>
        <taxon>Gammaproteobacteria</taxon>
        <taxon>Alteromonadales</taxon>
        <taxon>Shewanellaceae</taxon>
        <taxon>Shewanella</taxon>
    </lineage>
</organism>
<dbReference type="KEGG" id="svo:SVI_1159"/>
<keyword evidence="2" id="KW-1185">Reference proteome</keyword>
<dbReference type="Proteomes" id="UP000002350">
    <property type="component" value="Chromosome"/>
</dbReference>
<dbReference type="AlphaFoldDB" id="D4ZHI1"/>
<sequence>MGQSTPNDYRGTNTFRVTKMTSHKHKTLGRWLELIELISTVTTHCEFMTSDAEYAALLFSKRSMMSDLFMK</sequence>
<dbReference type="HOGENOM" id="CLU_2737805_0_0_6"/>
<evidence type="ECO:0000313" key="1">
    <source>
        <dbReference type="EMBL" id="BAJ01130.1"/>
    </source>
</evidence>
<dbReference type="EMBL" id="AP011177">
    <property type="protein sequence ID" value="BAJ01130.1"/>
    <property type="molecule type" value="Genomic_DNA"/>
</dbReference>
<name>D4ZHI1_SHEVD</name>